<evidence type="ECO:0008006" key="8">
    <source>
        <dbReference type="Google" id="ProtNLM"/>
    </source>
</evidence>
<name>B1XVG4_POLNS</name>
<evidence type="ECO:0000256" key="5">
    <source>
        <dbReference type="ARBA" id="ARBA00023136"/>
    </source>
</evidence>
<keyword evidence="4 6" id="KW-1133">Transmembrane helix</keyword>
<comment type="subcellular location">
    <subcellularLocation>
        <location evidence="1">Cell membrane</location>
        <topology evidence="1">Multi-pass membrane protein</topology>
    </subcellularLocation>
</comment>
<proteinExistence type="predicted"/>
<organism evidence="7">
    <name type="scientific">Polynucleobacter necessarius subsp. necessarius (strain STIR1)</name>
    <dbReference type="NCBI Taxonomy" id="452638"/>
    <lineage>
        <taxon>Bacteria</taxon>
        <taxon>Pseudomonadati</taxon>
        <taxon>Pseudomonadota</taxon>
        <taxon>Betaproteobacteria</taxon>
        <taxon>Burkholderiales</taxon>
        <taxon>Burkholderiaceae</taxon>
        <taxon>Polynucleobacter</taxon>
    </lineage>
</organism>
<sequence length="102" mass="11223">MRWNGSRIVFYRQQAPELWISQAICLGPYLPGPNSHYALTIAVQKGWRYGAWGALGIFIGDSVLMLAVVLGAASILTLSPSFLVLCAFWGLSTWPGWVTAYC</sequence>
<evidence type="ECO:0000256" key="4">
    <source>
        <dbReference type="ARBA" id="ARBA00022989"/>
    </source>
</evidence>
<evidence type="ECO:0000256" key="3">
    <source>
        <dbReference type="ARBA" id="ARBA00022692"/>
    </source>
</evidence>
<accession>B1XVG4</accession>
<keyword evidence="3 6" id="KW-0812">Transmembrane</keyword>
<dbReference type="AlphaFoldDB" id="B1XVG4"/>
<dbReference type="InterPro" id="IPR001123">
    <property type="entry name" value="LeuE-type"/>
</dbReference>
<dbReference type="GO" id="GO:0005886">
    <property type="term" value="C:plasma membrane"/>
    <property type="evidence" value="ECO:0007669"/>
    <property type="project" value="UniProtKB-SubCell"/>
</dbReference>
<dbReference type="GO" id="GO:0006865">
    <property type="term" value="P:amino acid transport"/>
    <property type="evidence" value="ECO:0007669"/>
    <property type="project" value="InterPro"/>
</dbReference>
<dbReference type="KEGG" id="pne:Pnec_1196"/>
<dbReference type="eggNOG" id="COG1280">
    <property type="taxonomic scope" value="Bacteria"/>
</dbReference>
<dbReference type="EMBL" id="CP001010">
    <property type="protein sequence ID" value="ACB44341.1"/>
    <property type="molecule type" value="Genomic_DNA"/>
</dbReference>
<keyword evidence="5 6" id="KW-0472">Membrane</keyword>
<evidence type="ECO:0000313" key="7">
    <source>
        <dbReference type="EMBL" id="ACB44341.1"/>
    </source>
</evidence>
<keyword evidence="2" id="KW-1003">Cell membrane</keyword>
<evidence type="ECO:0000256" key="6">
    <source>
        <dbReference type="SAM" id="Phobius"/>
    </source>
</evidence>
<protein>
    <recommendedName>
        <fullName evidence="8">Lysine exporter protein (LYSE/YGGA)</fullName>
    </recommendedName>
</protein>
<reference evidence="7" key="1">
    <citation type="submission" date="2008-03" db="EMBL/GenBank/DDBJ databases">
        <title>Complete sequence of Polynucleobacter necessarius STIR1.</title>
        <authorList>
            <consortium name="US DOE Joint Genome Institute"/>
            <person name="Copeland A."/>
            <person name="Lucas S."/>
            <person name="Lapidus A."/>
            <person name="Barry K."/>
            <person name="Detter J.C."/>
            <person name="Glavina del Rio T."/>
            <person name="Hammon N."/>
            <person name="Israni S."/>
            <person name="Dalin E."/>
            <person name="Tice H."/>
            <person name="Pitluck S."/>
            <person name="Chain P."/>
            <person name="Malfatti S."/>
            <person name="Shin M."/>
            <person name="Vergez L."/>
            <person name="Schmutz J."/>
            <person name="Larimer F."/>
            <person name="Land M."/>
            <person name="Hauser L."/>
            <person name="Kyrpides N."/>
            <person name="Kim E."/>
            <person name="Hahn M."/>
            <person name="Richardson P."/>
        </authorList>
    </citation>
    <scope>NUCLEOTIDE SEQUENCE [LARGE SCALE GENOMIC DNA]</scope>
    <source>
        <strain evidence="7">STIR1</strain>
    </source>
</reference>
<feature type="transmembrane region" description="Helical" evidence="6">
    <location>
        <begin position="82"/>
        <end position="101"/>
    </location>
</feature>
<evidence type="ECO:0000256" key="1">
    <source>
        <dbReference type="ARBA" id="ARBA00004651"/>
    </source>
</evidence>
<dbReference type="HOGENOM" id="CLU_2274812_0_0_4"/>
<dbReference type="Pfam" id="PF01810">
    <property type="entry name" value="LysE"/>
    <property type="match status" value="1"/>
</dbReference>
<feature type="transmembrane region" description="Helical" evidence="6">
    <location>
        <begin position="49"/>
        <end position="76"/>
    </location>
</feature>
<evidence type="ECO:0000256" key="2">
    <source>
        <dbReference type="ARBA" id="ARBA00022475"/>
    </source>
</evidence>
<gene>
    <name evidence="7" type="ordered locus">Pnec_1196</name>
</gene>
<dbReference type="OrthoDB" id="9804822at2"/>